<feature type="signal peptide" evidence="1">
    <location>
        <begin position="1"/>
        <end position="19"/>
    </location>
</feature>
<dbReference type="Pfam" id="PF18990">
    <property type="entry name" value="DUF5723"/>
    <property type="match status" value="1"/>
</dbReference>
<dbReference type="InterPro" id="IPR043781">
    <property type="entry name" value="DUF5723"/>
</dbReference>
<sequence length="446" mass="49436">MRNILTALFIFSTGIFASAQNNMGTRYCNYNDLNASKYSPSELDLGNKHAQIGINSYIWMGNTTFDYKTAKEIYQKGLIQNQDVNKILSKLNKENLFGAGLDFQLLGVAVQFKTKSEKKLAFSLGVNERSGTSFLFGENFLKLALKGNKQFAGQRVDLGPASLNVNYLREYAVGAAIPVIGKEDGFGIRAGVRLKYLAGIGSIYMRPANGSMYTDPEGRFIDFDFNYKIQTSGIDNINLWNSNGKGYGADAGLTVFLNKYLQFTTSILDIGAVKYDKEVTTYERSGQVKYEGLIISRFFGSQKYSTDTLAQIFDPIKTKGGSYKTPLSTRLVIEGKIKTPRTSKKDDQTYNSNTIFFTYIQGFQNLPGSTTKSFFSIGYNHDFHRVFNGGVLLSAGGYNKKAVGAFFSFKIGQSFKWGFSSDNLTGFIFPQHGKGADFATNISVAF</sequence>
<comment type="caution">
    <text evidence="3">The sequence shown here is derived from an EMBL/GenBank/DDBJ whole genome shotgun (WGS) entry which is preliminary data.</text>
</comment>
<protein>
    <recommendedName>
        <fullName evidence="2">DUF5723 domain-containing protein</fullName>
    </recommendedName>
</protein>
<evidence type="ECO:0000313" key="4">
    <source>
        <dbReference type="Proteomes" id="UP000030185"/>
    </source>
</evidence>
<dbReference type="AlphaFoldDB" id="A0A098LCP8"/>
<dbReference type="eggNOG" id="ENOG5032WPB">
    <property type="taxonomic scope" value="Bacteria"/>
</dbReference>
<feature type="domain" description="DUF5723" evidence="2">
    <location>
        <begin position="56"/>
        <end position="413"/>
    </location>
</feature>
<feature type="chain" id="PRO_5001937219" description="DUF5723 domain-containing protein" evidence="1">
    <location>
        <begin position="20"/>
        <end position="446"/>
    </location>
</feature>
<name>A0A098LCP8_9BACT</name>
<dbReference type="Proteomes" id="UP000030185">
    <property type="component" value="Unassembled WGS sequence"/>
</dbReference>
<dbReference type="STRING" id="153721.MYP_1146"/>
<reference evidence="3 4" key="1">
    <citation type="submission" date="2014-09" db="EMBL/GenBank/DDBJ databases">
        <title>Sporocytophaga myxococcoides PG-01 genome sequencing.</title>
        <authorList>
            <person name="Liu L."/>
            <person name="Gao P.J."/>
            <person name="Chen G.J."/>
            <person name="Wang L.S."/>
        </authorList>
    </citation>
    <scope>NUCLEOTIDE SEQUENCE [LARGE SCALE GENOMIC DNA]</scope>
    <source>
        <strain evidence="3 4">PG-01</strain>
    </source>
</reference>
<proteinExistence type="predicted"/>
<dbReference type="EMBL" id="BBLT01000002">
    <property type="protein sequence ID" value="GAL83918.1"/>
    <property type="molecule type" value="Genomic_DNA"/>
</dbReference>
<dbReference type="RefSeq" id="WP_045459672.1">
    <property type="nucleotide sequence ID" value="NZ_BBLT01000002.1"/>
</dbReference>
<keyword evidence="1" id="KW-0732">Signal</keyword>
<evidence type="ECO:0000313" key="3">
    <source>
        <dbReference type="EMBL" id="GAL83918.1"/>
    </source>
</evidence>
<evidence type="ECO:0000256" key="1">
    <source>
        <dbReference type="SAM" id="SignalP"/>
    </source>
</evidence>
<keyword evidence="4" id="KW-1185">Reference proteome</keyword>
<gene>
    <name evidence="3" type="ORF">MYP_1146</name>
</gene>
<organism evidence="3 4">
    <name type="scientific">Sporocytophaga myxococcoides</name>
    <dbReference type="NCBI Taxonomy" id="153721"/>
    <lineage>
        <taxon>Bacteria</taxon>
        <taxon>Pseudomonadati</taxon>
        <taxon>Bacteroidota</taxon>
        <taxon>Cytophagia</taxon>
        <taxon>Cytophagales</taxon>
        <taxon>Cytophagaceae</taxon>
        <taxon>Sporocytophaga</taxon>
    </lineage>
</organism>
<evidence type="ECO:0000259" key="2">
    <source>
        <dbReference type="Pfam" id="PF18990"/>
    </source>
</evidence>
<accession>A0A098LCP8</accession>
<dbReference type="OrthoDB" id="973991at2"/>